<dbReference type="AlphaFoldDB" id="A0A8J6NQF5"/>
<protein>
    <recommendedName>
        <fullName evidence="5">Polymer-forming cytoskeletal protein</fullName>
    </recommendedName>
</protein>
<feature type="transmembrane region" description="Helical" evidence="1">
    <location>
        <begin position="234"/>
        <end position="253"/>
    </location>
</feature>
<keyword evidence="1" id="KW-1133">Transmembrane helix</keyword>
<reference evidence="3 4" key="1">
    <citation type="submission" date="2020-08" db="EMBL/GenBank/DDBJ databases">
        <title>Bridging the membrane lipid divide: bacteria of the FCB group superphylum have the potential to synthesize archaeal ether lipids.</title>
        <authorList>
            <person name="Villanueva L."/>
            <person name="Von Meijenfeldt F.A.B."/>
            <person name="Westbye A.B."/>
            <person name="Yadav S."/>
            <person name="Hopmans E.C."/>
            <person name="Dutilh B.E."/>
            <person name="Sinninghe Damste J.S."/>
        </authorList>
    </citation>
    <scope>NUCLEOTIDE SEQUENCE [LARGE SCALE GENOMIC DNA]</scope>
    <source>
        <strain evidence="3">NIOZ-UU36</strain>
    </source>
</reference>
<feature type="transmembrane region" description="Helical" evidence="1">
    <location>
        <begin position="265"/>
        <end position="285"/>
    </location>
</feature>
<evidence type="ECO:0000256" key="2">
    <source>
        <dbReference type="SAM" id="SignalP"/>
    </source>
</evidence>
<evidence type="ECO:0000313" key="3">
    <source>
        <dbReference type="EMBL" id="MBC8336484.1"/>
    </source>
</evidence>
<proteinExistence type="predicted"/>
<keyword evidence="2" id="KW-0732">Signal</keyword>
<dbReference type="EMBL" id="JACNJN010000165">
    <property type="protein sequence ID" value="MBC8336484.1"/>
    <property type="molecule type" value="Genomic_DNA"/>
</dbReference>
<keyword evidence="1" id="KW-0472">Membrane</keyword>
<comment type="caution">
    <text evidence="3">The sequence shown here is derived from an EMBL/GenBank/DDBJ whole genome shotgun (WGS) entry which is preliminary data.</text>
</comment>
<gene>
    <name evidence="3" type="ORF">H8E29_14560</name>
</gene>
<feature type="chain" id="PRO_5035184658" description="Polymer-forming cytoskeletal protein" evidence="2">
    <location>
        <begin position="26"/>
        <end position="336"/>
    </location>
</feature>
<organism evidence="3 4">
    <name type="scientific">Candidatus Desulfolinea nitratireducens</name>
    <dbReference type="NCBI Taxonomy" id="2841698"/>
    <lineage>
        <taxon>Bacteria</taxon>
        <taxon>Bacillati</taxon>
        <taxon>Chloroflexota</taxon>
        <taxon>Anaerolineae</taxon>
        <taxon>Anaerolineales</taxon>
        <taxon>Anaerolineales incertae sedis</taxon>
        <taxon>Candidatus Desulfolinea</taxon>
    </lineage>
</organism>
<feature type="transmembrane region" description="Helical" evidence="1">
    <location>
        <begin position="161"/>
        <end position="185"/>
    </location>
</feature>
<accession>A0A8J6NQF5</accession>
<name>A0A8J6NQF5_9CHLR</name>
<dbReference type="Proteomes" id="UP000614469">
    <property type="component" value="Unassembled WGS sequence"/>
</dbReference>
<sequence>MKNKMKFLSVIMVLMLVLLPTQSVAAKGPGDGPVIFGGTYTLESGDSLDDSVVVFGGVVMIEVDSEVKGDVVVVGGSLTVNGQVNGDVVLIGGATLLGEESLIKGTLSVIGATLNREEGSQVNGEIIHTAPGILSDETRIPEIPGIPFFDQSPLVVHRNPLWAVAGVIGRSVAMGLLAMLVALLLAEPMRRVGEAAASQPAIAGGLGFLTIALAPFVVVVLMITILLIPVGLLAILVLMVALLYGWIALGLEVGERFTKMINQEWPLPLSAAFGTWLLTVIAASIALIPCIGWLVPFVIGTLALGGVIMSRFGSQSVLPPVAEVVDPTPLPPVDGE</sequence>
<keyword evidence="1" id="KW-0812">Transmembrane</keyword>
<feature type="signal peptide" evidence="2">
    <location>
        <begin position="1"/>
        <end position="25"/>
    </location>
</feature>
<evidence type="ECO:0000256" key="1">
    <source>
        <dbReference type="SAM" id="Phobius"/>
    </source>
</evidence>
<evidence type="ECO:0008006" key="5">
    <source>
        <dbReference type="Google" id="ProtNLM"/>
    </source>
</evidence>
<feature type="transmembrane region" description="Helical" evidence="1">
    <location>
        <begin position="291"/>
        <end position="309"/>
    </location>
</feature>
<feature type="transmembrane region" description="Helical" evidence="1">
    <location>
        <begin position="206"/>
        <end position="228"/>
    </location>
</feature>
<evidence type="ECO:0000313" key="4">
    <source>
        <dbReference type="Proteomes" id="UP000614469"/>
    </source>
</evidence>